<evidence type="ECO:0000256" key="1">
    <source>
        <dbReference type="SAM" id="MobiDB-lite"/>
    </source>
</evidence>
<gene>
    <name evidence="2" type="ORF">DPX39_000022000</name>
</gene>
<evidence type="ECO:0000313" key="3">
    <source>
        <dbReference type="Proteomes" id="UP000266743"/>
    </source>
</evidence>
<feature type="compositionally biased region" description="Basic and acidic residues" evidence="1">
    <location>
        <begin position="210"/>
        <end position="219"/>
    </location>
</feature>
<organism evidence="2 3">
    <name type="scientific">Trypanosoma brucei equiperdum</name>
    <dbReference type="NCBI Taxonomy" id="630700"/>
    <lineage>
        <taxon>Eukaryota</taxon>
        <taxon>Discoba</taxon>
        <taxon>Euglenozoa</taxon>
        <taxon>Kinetoplastea</taxon>
        <taxon>Metakinetoplastina</taxon>
        <taxon>Trypanosomatida</taxon>
        <taxon>Trypanosomatidae</taxon>
        <taxon>Trypanosoma</taxon>
    </lineage>
</organism>
<dbReference type="Proteomes" id="UP000266743">
    <property type="component" value="Unassembled WGS sequence"/>
</dbReference>
<sequence>MTLDLVGKLHRTIYVDGCPSAFYEDFVRLLATKCGPIEGWDVADRLIVIFCSLNSVSTALTFSGTAFGDLTSSVTVWVANQSPPPNVVQQVAITSGGNGKAIEEAKAAKEARERRLATIRAELAEDIERDKEEENVSVKLRRLCLRQLRALCVLTSHALREVEESLEQSTLHLNSMKQLVDKLKTKGSSHGPADPDAHQSTSVPTSFTRDAAKGGEKRAVTLHVGTADTTVEDVGKGQKRPRSE</sequence>
<name>A0A3L6KUQ0_9TRYP</name>
<accession>A0A3L6KUQ0</accession>
<proteinExistence type="predicted"/>
<protein>
    <submittedName>
        <fullName evidence="2">Uncharacterized protein</fullName>
    </submittedName>
</protein>
<feature type="compositionally biased region" description="Polar residues" evidence="1">
    <location>
        <begin position="198"/>
        <end position="208"/>
    </location>
</feature>
<dbReference type="EMBL" id="QSBY01000014">
    <property type="protein sequence ID" value="RHW67311.1"/>
    <property type="molecule type" value="Genomic_DNA"/>
</dbReference>
<comment type="caution">
    <text evidence="2">The sequence shown here is derived from an EMBL/GenBank/DDBJ whole genome shotgun (WGS) entry which is preliminary data.</text>
</comment>
<feature type="compositionally biased region" description="Basic and acidic residues" evidence="1">
    <location>
        <begin position="233"/>
        <end position="244"/>
    </location>
</feature>
<feature type="region of interest" description="Disordered" evidence="1">
    <location>
        <begin position="184"/>
        <end position="244"/>
    </location>
</feature>
<reference evidence="2 3" key="1">
    <citation type="submission" date="2018-09" db="EMBL/GenBank/DDBJ databases">
        <title>whole genome sequence of T. equiperdum IVM-t1 strain.</title>
        <authorList>
            <person name="Suganuma K."/>
        </authorList>
    </citation>
    <scope>NUCLEOTIDE SEQUENCE [LARGE SCALE GENOMIC DNA]</scope>
    <source>
        <strain evidence="2 3">IVM-t1</strain>
    </source>
</reference>
<evidence type="ECO:0000313" key="2">
    <source>
        <dbReference type="EMBL" id="RHW67311.1"/>
    </source>
</evidence>
<dbReference type="AlphaFoldDB" id="A0A3L6KUQ0"/>